<feature type="domain" description="J" evidence="11">
    <location>
        <begin position="61"/>
        <end position="122"/>
    </location>
</feature>
<feature type="compositionally biased region" description="Basic and acidic residues" evidence="9">
    <location>
        <begin position="498"/>
        <end position="513"/>
    </location>
</feature>
<dbReference type="SMART" id="SM00973">
    <property type="entry name" value="Sec63"/>
    <property type="match status" value="1"/>
</dbReference>
<evidence type="ECO:0000256" key="10">
    <source>
        <dbReference type="SAM" id="Phobius"/>
    </source>
</evidence>
<evidence type="ECO:0000313" key="12">
    <source>
        <dbReference type="EMBL" id="KAF0302472.1"/>
    </source>
</evidence>
<protein>
    <submittedName>
        <fullName evidence="12">Translocation protein SEC63</fullName>
    </submittedName>
</protein>
<keyword evidence="6 10" id="KW-1133">Transmembrane helix</keyword>
<evidence type="ECO:0000256" key="4">
    <source>
        <dbReference type="ARBA" id="ARBA00022824"/>
    </source>
</evidence>
<dbReference type="Gene3D" id="1.10.150.20">
    <property type="entry name" value="5' to 3' exonuclease, C-terminal subdomain"/>
    <property type="match status" value="1"/>
</dbReference>
<dbReference type="PRINTS" id="PR00625">
    <property type="entry name" value="JDOMAIN"/>
</dbReference>
<keyword evidence="2" id="KW-0813">Transport</keyword>
<dbReference type="GO" id="GO:0006620">
    <property type="term" value="P:post-translational protein targeting to endoplasmic reticulum membrane"/>
    <property type="evidence" value="ECO:0007669"/>
    <property type="project" value="TreeGrafter"/>
</dbReference>
<dbReference type="InterPro" id="IPR001623">
    <property type="entry name" value="DnaJ_domain"/>
</dbReference>
<evidence type="ECO:0000256" key="2">
    <source>
        <dbReference type="ARBA" id="ARBA00022448"/>
    </source>
</evidence>
<feature type="region of interest" description="Disordered" evidence="9">
    <location>
        <begin position="670"/>
        <end position="705"/>
    </location>
</feature>
<dbReference type="PANTHER" id="PTHR24075">
    <property type="entry name" value="SEC63 DOMAIN-CONTAINING"/>
    <property type="match status" value="1"/>
</dbReference>
<dbReference type="Gene3D" id="2.60.40.150">
    <property type="entry name" value="C2 domain"/>
    <property type="match status" value="1"/>
</dbReference>
<dbReference type="SUPFAM" id="SSF158702">
    <property type="entry name" value="Sec63 N-terminal domain-like"/>
    <property type="match status" value="1"/>
</dbReference>
<dbReference type="Gene3D" id="1.10.287.110">
    <property type="entry name" value="DnaJ domain"/>
    <property type="match status" value="1"/>
</dbReference>
<dbReference type="InterPro" id="IPR036869">
    <property type="entry name" value="J_dom_sf"/>
</dbReference>
<feature type="transmembrane region" description="Helical" evidence="10">
    <location>
        <begin position="147"/>
        <end position="170"/>
    </location>
</feature>
<dbReference type="InterPro" id="IPR004179">
    <property type="entry name" value="Sec63-dom"/>
</dbReference>
<dbReference type="GO" id="GO:0003723">
    <property type="term" value="F:RNA binding"/>
    <property type="evidence" value="ECO:0007669"/>
    <property type="project" value="TreeGrafter"/>
</dbReference>
<evidence type="ECO:0000256" key="9">
    <source>
        <dbReference type="SAM" id="MobiDB-lite"/>
    </source>
</evidence>
<evidence type="ECO:0000256" key="1">
    <source>
        <dbReference type="ARBA" id="ARBA00004477"/>
    </source>
</evidence>
<dbReference type="PROSITE" id="PS50076">
    <property type="entry name" value="DNAJ_2"/>
    <property type="match status" value="1"/>
</dbReference>
<evidence type="ECO:0000256" key="5">
    <source>
        <dbReference type="ARBA" id="ARBA00022927"/>
    </source>
</evidence>
<name>A0A6A4WI89_AMPAM</name>
<keyword evidence="4" id="KW-0256">Endoplasmic reticulum</keyword>
<comment type="caution">
    <text evidence="12">The sequence shown here is derived from an EMBL/GenBank/DDBJ whole genome shotgun (WGS) entry which is preliminary data.</text>
</comment>
<dbReference type="GO" id="GO:0031207">
    <property type="term" value="C:Sec62/Sec63 complex"/>
    <property type="evidence" value="ECO:0007669"/>
    <property type="project" value="TreeGrafter"/>
</dbReference>
<dbReference type="SMART" id="SM00271">
    <property type="entry name" value="DnaJ"/>
    <property type="match status" value="1"/>
</dbReference>
<organism evidence="12 13">
    <name type="scientific">Amphibalanus amphitrite</name>
    <name type="common">Striped barnacle</name>
    <name type="synonym">Balanus amphitrite</name>
    <dbReference type="NCBI Taxonomy" id="1232801"/>
    <lineage>
        <taxon>Eukaryota</taxon>
        <taxon>Metazoa</taxon>
        <taxon>Ecdysozoa</taxon>
        <taxon>Arthropoda</taxon>
        <taxon>Crustacea</taxon>
        <taxon>Multicrustacea</taxon>
        <taxon>Cirripedia</taxon>
        <taxon>Thoracica</taxon>
        <taxon>Thoracicalcarea</taxon>
        <taxon>Balanomorpha</taxon>
        <taxon>Balanoidea</taxon>
        <taxon>Balanidae</taxon>
        <taxon>Amphibalaninae</taxon>
        <taxon>Amphibalanus</taxon>
    </lineage>
</organism>
<dbReference type="Gene3D" id="1.10.3380.10">
    <property type="entry name" value="Sec63 N-terminal domain-like domain"/>
    <property type="match status" value="1"/>
</dbReference>
<dbReference type="OrthoDB" id="1734229at2759"/>
<dbReference type="PANTHER" id="PTHR24075:SF0">
    <property type="entry name" value="TRANSLOCATION PROTEIN SEC63 HOMOLOG"/>
    <property type="match status" value="1"/>
</dbReference>
<feature type="compositionally biased region" description="Basic and acidic residues" evidence="9">
    <location>
        <begin position="460"/>
        <end position="470"/>
    </location>
</feature>
<dbReference type="GO" id="GO:0008320">
    <property type="term" value="F:protein transmembrane transporter activity"/>
    <property type="evidence" value="ECO:0007669"/>
    <property type="project" value="TreeGrafter"/>
</dbReference>
<dbReference type="SUPFAM" id="SSF46565">
    <property type="entry name" value="Chaperone J-domain"/>
    <property type="match status" value="1"/>
</dbReference>
<dbReference type="SUPFAM" id="SSF81296">
    <property type="entry name" value="E set domains"/>
    <property type="match status" value="1"/>
</dbReference>
<dbReference type="InterPro" id="IPR014756">
    <property type="entry name" value="Ig_E-set"/>
</dbReference>
<evidence type="ECO:0000256" key="6">
    <source>
        <dbReference type="ARBA" id="ARBA00022989"/>
    </source>
</evidence>
<feature type="compositionally biased region" description="Basic residues" evidence="9">
    <location>
        <begin position="477"/>
        <end position="496"/>
    </location>
</feature>
<reference evidence="12 13" key="1">
    <citation type="submission" date="2019-07" db="EMBL/GenBank/DDBJ databases">
        <title>Draft genome assembly of a fouling barnacle, Amphibalanus amphitrite (Darwin, 1854): The first reference genome for Thecostraca.</title>
        <authorList>
            <person name="Kim W."/>
        </authorList>
    </citation>
    <scope>NUCLEOTIDE SEQUENCE [LARGE SCALE GENOMIC DNA]</scope>
    <source>
        <strain evidence="12">SNU_AA5</strain>
        <tissue evidence="12">Soma without cirri and trophi</tissue>
    </source>
</reference>
<keyword evidence="3 10" id="KW-0812">Transmembrane</keyword>
<feature type="compositionally biased region" description="Acidic residues" evidence="9">
    <location>
        <begin position="676"/>
        <end position="705"/>
    </location>
</feature>
<evidence type="ECO:0000256" key="8">
    <source>
        <dbReference type="ARBA" id="ARBA00023186"/>
    </source>
</evidence>
<keyword evidence="5" id="KW-0653">Protein transport</keyword>
<keyword evidence="13" id="KW-1185">Reference proteome</keyword>
<dbReference type="GO" id="GO:0006614">
    <property type="term" value="P:SRP-dependent cotranslational protein targeting to membrane"/>
    <property type="evidence" value="ECO:0007669"/>
    <property type="project" value="TreeGrafter"/>
</dbReference>
<comment type="subcellular location">
    <subcellularLocation>
        <location evidence="1">Endoplasmic reticulum membrane</location>
        <topology evidence="1">Multi-pass membrane protein</topology>
    </subcellularLocation>
</comment>
<dbReference type="InterPro" id="IPR035892">
    <property type="entry name" value="C2_domain_sf"/>
</dbReference>
<evidence type="ECO:0000259" key="11">
    <source>
        <dbReference type="PROSITE" id="PS50076"/>
    </source>
</evidence>
<dbReference type="FunFam" id="1.10.3380.10:FF:000011">
    <property type="entry name" value="Translocation protein SEC63"/>
    <property type="match status" value="1"/>
</dbReference>
<dbReference type="EMBL" id="VIIS01001055">
    <property type="protein sequence ID" value="KAF0302472.1"/>
    <property type="molecule type" value="Genomic_DNA"/>
</dbReference>
<keyword evidence="8" id="KW-0143">Chaperone</keyword>
<feature type="transmembrane region" description="Helical" evidence="10">
    <location>
        <begin position="26"/>
        <end position="47"/>
    </location>
</feature>
<dbReference type="Proteomes" id="UP000440578">
    <property type="component" value="Unassembled WGS sequence"/>
</dbReference>
<evidence type="ECO:0000256" key="3">
    <source>
        <dbReference type="ARBA" id="ARBA00022692"/>
    </source>
</evidence>
<gene>
    <name evidence="12" type="primary">Sec63</name>
    <name evidence="12" type="ORF">FJT64_025428</name>
</gene>
<feature type="region of interest" description="Disordered" evidence="9">
    <location>
        <begin position="438"/>
        <end position="578"/>
    </location>
</feature>
<sequence>MEIGSVAIGDARDICVATKWRLWRHLVAAFLLQIVLILGWIAVAILVQRVREFDYEYANFDPYDILGVSPGARKADIKKAYKMLSLTEHPDKGGDEKKFVKINKAYQALTDDIARRNWELYGNPDGPGVMNFGIALPSWIVQKENSIWVLGVYTLVFMIALPTVVGIWWYNSIKFSGDQVLLDTTQLYFYFFHKTPHMMLRRVLMVLSASLEFERGHNSEVQMRESDNFEVPLLIKRLPNLGENNKERPLCFEYSVKARCLLHAHLTRLPLPPATLEIDRQLVVRKCPYLIQEMVTCISQLVMLAHAGRIARLPSLETIDNTMKLCPMVVQALWDSKSVLLQLPHVDEAMLRHFVDKKRKINVKTLQQLAELDALDRRHVLRNLSDEEAHNVENVLMRMPHVTMDVTSEVLDDENSGEFTAGAITTVTVKLTRRDLGEAHGPQTERATAPADDDPDGAGDEVKAESKEKTTPVWKSSSKKKAKTGKKSSKKTKLKQATKPDESPKPSSERSEGHGSGSDEAGSGDESDHSDGGSDSDGSAAASRPGRTADERETDDEEWERFQSRINKRGKALETKSRVSHPVHAPHFPDEKQEYWWVYVCDRRNKGLVTAPFQVTDLVTEAEVELKFTAPKKPGLYTFTVVLRSDSYLGFDQTRDIKLDVKQAYEIPVEHPQWDISDEEEKSDDESDVDEFATDDEFDASDMDD</sequence>
<evidence type="ECO:0000313" key="13">
    <source>
        <dbReference type="Proteomes" id="UP000440578"/>
    </source>
</evidence>
<dbReference type="CDD" id="cd06257">
    <property type="entry name" value="DnaJ"/>
    <property type="match status" value="1"/>
</dbReference>
<evidence type="ECO:0000256" key="7">
    <source>
        <dbReference type="ARBA" id="ARBA00023136"/>
    </source>
</evidence>
<proteinExistence type="predicted"/>
<dbReference type="Pfam" id="PF02889">
    <property type="entry name" value="Sec63"/>
    <property type="match status" value="2"/>
</dbReference>
<dbReference type="Pfam" id="PF00226">
    <property type="entry name" value="DnaJ"/>
    <property type="match status" value="1"/>
</dbReference>
<dbReference type="AlphaFoldDB" id="A0A6A4WI89"/>
<accession>A0A6A4WI89</accession>
<keyword evidence="7 10" id="KW-0472">Membrane</keyword>